<dbReference type="EnsemblMetazoa" id="PPAI006994-RA">
    <property type="protein sequence ID" value="PPAI006994-PA"/>
    <property type="gene ID" value="PPAI006994"/>
</dbReference>
<dbReference type="Proteomes" id="UP000092462">
    <property type="component" value="Unassembled WGS sequence"/>
</dbReference>
<protein>
    <submittedName>
        <fullName evidence="2">Uncharacterized protein</fullName>
    </submittedName>
</protein>
<feature type="compositionally biased region" description="Basic and acidic residues" evidence="1">
    <location>
        <begin position="133"/>
        <end position="145"/>
    </location>
</feature>
<dbReference type="VEuPathDB" id="VectorBase:PPAPM1_011549"/>
<evidence type="ECO:0000313" key="3">
    <source>
        <dbReference type="Proteomes" id="UP000092462"/>
    </source>
</evidence>
<reference evidence="2" key="1">
    <citation type="submission" date="2022-08" db="UniProtKB">
        <authorList>
            <consortium name="EnsemblMetazoa"/>
        </authorList>
    </citation>
    <scope>IDENTIFICATION</scope>
    <source>
        <strain evidence="2">Israel</strain>
    </source>
</reference>
<name>A0A1B0DG33_PHLPP</name>
<organism evidence="2 3">
    <name type="scientific">Phlebotomus papatasi</name>
    <name type="common">Sandfly</name>
    <dbReference type="NCBI Taxonomy" id="29031"/>
    <lineage>
        <taxon>Eukaryota</taxon>
        <taxon>Metazoa</taxon>
        <taxon>Ecdysozoa</taxon>
        <taxon>Arthropoda</taxon>
        <taxon>Hexapoda</taxon>
        <taxon>Insecta</taxon>
        <taxon>Pterygota</taxon>
        <taxon>Neoptera</taxon>
        <taxon>Endopterygota</taxon>
        <taxon>Diptera</taxon>
        <taxon>Nematocera</taxon>
        <taxon>Psychodoidea</taxon>
        <taxon>Psychodidae</taxon>
        <taxon>Phlebotomus</taxon>
        <taxon>Phlebotomus</taxon>
    </lineage>
</organism>
<keyword evidence="3" id="KW-1185">Reference proteome</keyword>
<proteinExistence type="predicted"/>
<evidence type="ECO:0000313" key="2">
    <source>
        <dbReference type="EnsemblMetazoa" id="PPAI006994-PA"/>
    </source>
</evidence>
<evidence type="ECO:0000256" key="1">
    <source>
        <dbReference type="SAM" id="MobiDB-lite"/>
    </source>
</evidence>
<sequence>MASNEGIRCSIRGHVTGDCFSGYLVKMKDAATSPIDWSDDELIESKSKAEDNLKPQPDGKANGCLGSVELVEVRETLHKLLSENKKILDKLPPFPGNENTSNAPSEPYPEVPAVAEPLESPKRKRSESQKVYGAKESKKEPKGVT</sequence>
<feature type="region of interest" description="Disordered" evidence="1">
    <location>
        <begin position="85"/>
        <end position="145"/>
    </location>
</feature>
<dbReference type="VEuPathDB" id="VectorBase:PPAI006994"/>
<accession>A0A1B0DG33</accession>
<dbReference type="EMBL" id="AJVK01033551">
    <property type="status" value="NOT_ANNOTATED_CDS"/>
    <property type="molecule type" value="Genomic_DNA"/>
</dbReference>
<dbReference type="AlphaFoldDB" id="A0A1B0DG33"/>